<dbReference type="InterPro" id="IPR008969">
    <property type="entry name" value="CarboxyPept-like_regulatory"/>
</dbReference>
<comment type="subcellular location">
    <subcellularLocation>
        <location evidence="1 8">Cell outer membrane</location>
        <topology evidence="1 8">Multi-pass membrane protein</topology>
    </subcellularLocation>
</comment>
<dbReference type="Pfam" id="PF00593">
    <property type="entry name" value="TonB_dep_Rec_b-barrel"/>
    <property type="match status" value="1"/>
</dbReference>
<dbReference type="InterPro" id="IPR023996">
    <property type="entry name" value="TonB-dep_OMP_SusC/RagA"/>
</dbReference>
<evidence type="ECO:0000256" key="4">
    <source>
        <dbReference type="ARBA" id="ARBA00022692"/>
    </source>
</evidence>
<keyword evidence="7 8" id="KW-0998">Cell outer membrane</keyword>
<evidence type="ECO:0000256" key="5">
    <source>
        <dbReference type="ARBA" id="ARBA00023077"/>
    </source>
</evidence>
<dbReference type="FunFam" id="2.170.130.10:FF:000008">
    <property type="entry name" value="SusC/RagA family TonB-linked outer membrane protein"/>
    <property type="match status" value="1"/>
</dbReference>
<keyword evidence="5 9" id="KW-0798">TonB box</keyword>
<name>A0A327WRW1_LARAB</name>
<dbReference type="OrthoDB" id="9768177at2"/>
<keyword evidence="2 8" id="KW-0813">Transport</keyword>
<evidence type="ECO:0000256" key="9">
    <source>
        <dbReference type="RuleBase" id="RU003357"/>
    </source>
</evidence>
<evidence type="ECO:0000259" key="11">
    <source>
        <dbReference type="Pfam" id="PF07715"/>
    </source>
</evidence>
<dbReference type="EMBL" id="QLMC01000005">
    <property type="protein sequence ID" value="RAJ94413.1"/>
    <property type="molecule type" value="Genomic_DNA"/>
</dbReference>
<evidence type="ECO:0000256" key="6">
    <source>
        <dbReference type="ARBA" id="ARBA00023136"/>
    </source>
</evidence>
<dbReference type="PROSITE" id="PS52016">
    <property type="entry name" value="TONB_DEPENDENT_REC_3"/>
    <property type="match status" value="1"/>
</dbReference>
<evidence type="ECO:0000256" key="8">
    <source>
        <dbReference type="PROSITE-ProRule" id="PRU01360"/>
    </source>
</evidence>
<sequence length="1015" mass="111013">MIKRYTFLSCWLLLIVLTGSLAFGQTRRVTGRVTAAQDGTTLPGVNVVVKGTTVGVSTDASGNYSINVPDDRTVLTYSSIGLVAQDIPINNRSVINVQMAESVNELAQVVVTGYNSAQKKDITGSIASVTSDKFKEIPVASVDQALQGQAAGVQVSQSSGTPGGGITVRVRGSTSISASNRPLFIVDGVPVEDGLLSSRDFGGQTDNAFALLNPNDIESIQVLKDASAKAIYGSRAANGVVLINTKKGKANQKTTFTADVQRGITEIVRKPDLLNSTELLELQREAVSNAGQDPDKLGLIKGVTDGINTDWVDAVLRRGIYQQYQLSATGGNERTTFYLSGNFRDEEGIQLNNRFTRMSGKFSFTHKANSALSFGIDNLSLSRALNKRVKGDNFLDGVYSGAVKSLPYYSPYNEQGKLYGPNDPNYQGFPNFNPVAQALLPRFDSYTVKMLGGLFVEYELLQNLRFRTKASIDYNQVTEDQFESSQTAIGGYLSNVGGQGYGVYSSGTYTTFINTNTLTYNTILDEKHRISALAGLEVLQRQERSGSVQGRLFPSDDFTYITSAGIVDQGSSTLIKSGLISTFGELRYDYDERYLATATARYDGSSRFGRDRQFGFFPSVSLGWRISQENFMERFRFLNDLKLRGSFGYTGNERIGDFQFLGTWESATYSGATGVGPTALANPTLQWERTREANLGLDASFFNGRLSFSVDVYDNLTDRLLFAEPIAGTTGFTFLQGNIGKVSNRGIELAVSSVNFDRNGFRWSTDLNLSHNRNEVVELASTEPLFRGYSGNGVSNTNVVLPGQPLGTFWGLKFLGVDPATGDAIYEDLNGDGRITPDDGQVIGNAQPKLFGGLTNRLSWKGFDLSVFLQGSYGNKMLNFTSTSTINTGADLQTNQSRKALQRWQKPGDITSVPRYVYENTYNNYHSSRFVEDGSYLRLKNVSLGYNLPKKYVERLRIVSTARISVSGTNLWTLTRYTGPDPEVSTLDGSTTAQGIDLYTIPQYKTLMAGVTLTF</sequence>
<comment type="caution">
    <text evidence="12">The sequence shown here is derived from an EMBL/GenBank/DDBJ whole genome shotgun (WGS) entry which is preliminary data.</text>
</comment>
<dbReference type="RefSeq" id="WP_111630297.1">
    <property type="nucleotide sequence ID" value="NZ_QLMC01000005.1"/>
</dbReference>
<dbReference type="InterPro" id="IPR037066">
    <property type="entry name" value="Plug_dom_sf"/>
</dbReference>
<dbReference type="Pfam" id="PF13715">
    <property type="entry name" value="CarbopepD_reg_2"/>
    <property type="match status" value="1"/>
</dbReference>
<protein>
    <submittedName>
        <fullName evidence="12">TonB-linked SusC/RagA family outer membrane protein</fullName>
    </submittedName>
</protein>
<dbReference type="Gene3D" id="2.170.130.10">
    <property type="entry name" value="TonB-dependent receptor, plug domain"/>
    <property type="match status" value="1"/>
</dbReference>
<dbReference type="InterPro" id="IPR023997">
    <property type="entry name" value="TonB-dep_OMP_SusC/RagA_CS"/>
</dbReference>
<comment type="similarity">
    <text evidence="8 9">Belongs to the TonB-dependent receptor family.</text>
</comment>
<keyword evidence="4 8" id="KW-0812">Transmembrane</keyword>
<keyword evidence="3 8" id="KW-1134">Transmembrane beta strand</keyword>
<dbReference type="InterPro" id="IPR000531">
    <property type="entry name" value="Beta-barrel_TonB"/>
</dbReference>
<dbReference type="Pfam" id="PF07715">
    <property type="entry name" value="Plug"/>
    <property type="match status" value="1"/>
</dbReference>
<dbReference type="GO" id="GO:0009279">
    <property type="term" value="C:cell outer membrane"/>
    <property type="evidence" value="ECO:0007669"/>
    <property type="project" value="UniProtKB-SubCell"/>
</dbReference>
<dbReference type="InterPro" id="IPR012910">
    <property type="entry name" value="Plug_dom"/>
</dbReference>
<dbReference type="AlphaFoldDB" id="A0A327WRW1"/>
<dbReference type="Gene3D" id="2.60.40.1120">
    <property type="entry name" value="Carboxypeptidase-like, regulatory domain"/>
    <property type="match status" value="1"/>
</dbReference>
<dbReference type="NCBIfam" id="TIGR04057">
    <property type="entry name" value="SusC_RagA_signa"/>
    <property type="match status" value="1"/>
</dbReference>
<accession>A0A327WRW1</accession>
<dbReference type="Gene3D" id="2.40.170.20">
    <property type="entry name" value="TonB-dependent receptor, beta-barrel domain"/>
    <property type="match status" value="1"/>
</dbReference>
<evidence type="ECO:0000256" key="3">
    <source>
        <dbReference type="ARBA" id="ARBA00022452"/>
    </source>
</evidence>
<dbReference type="SUPFAM" id="SSF49464">
    <property type="entry name" value="Carboxypeptidase regulatory domain-like"/>
    <property type="match status" value="1"/>
</dbReference>
<dbReference type="InterPro" id="IPR036942">
    <property type="entry name" value="Beta-barrel_TonB_sf"/>
</dbReference>
<evidence type="ECO:0000259" key="10">
    <source>
        <dbReference type="Pfam" id="PF00593"/>
    </source>
</evidence>
<dbReference type="SUPFAM" id="SSF56935">
    <property type="entry name" value="Porins"/>
    <property type="match status" value="1"/>
</dbReference>
<organism evidence="12 13">
    <name type="scientific">Larkinella arboricola</name>
    <dbReference type="NCBI Taxonomy" id="643671"/>
    <lineage>
        <taxon>Bacteria</taxon>
        <taxon>Pseudomonadati</taxon>
        <taxon>Bacteroidota</taxon>
        <taxon>Cytophagia</taxon>
        <taxon>Cytophagales</taxon>
        <taxon>Spirosomataceae</taxon>
        <taxon>Larkinella</taxon>
    </lineage>
</organism>
<evidence type="ECO:0000313" key="12">
    <source>
        <dbReference type="EMBL" id="RAJ94413.1"/>
    </source>
</evidence>
<keyword evidence="6 8" id="KW-0472">Membrane</keyword>
<keyword evidence="13" id="KW-1185">Reference proteome</keyword>
<dbReference type="NCBIfam" id="TIGR04056">
    <property type="entry name" value="OMP_RagA_SusC"/>
    <property type="match status" value="1"/>
</dbReference>
<evidence type="ECO:0000256" key="7">
    <source>
        <dbReference type="ARBA" id="ARBA00023237"/>
    </source>
</evidence>
<gene>
    <name evidence="12" type="ORF">LX87_04300</name>
</gene>
<dbReference type="InterPro" id="IPR039426">
    <property type="entry name" value="TonB-dep_rcpt-like"/>
</dbReference>
<evidence type="ECO:0000313" key="13">
    <source>
        <dbReference type="Proteomes" id="UP000248790"/>
    </source>
</evidence>
<evidence type="ECO:0000256" key="2">
    <source>
        <dbReference type="ARBA" id="ARBA00022448"/>
    </source>
</evidence>
<proteinExistence type="inferred from homology"/>
<feature type="domain" description="TonB-dependent receptor-like beta-barrel" evidence="10">
    <location>
        <begin position="410"/>
        <end position="971"/>
    </location>
</feature>
<evidence type="ECO:0000256" key="1">
    <source>
        <dbReference type="ARBA" id="ARBA00004571"/>
    </source>
</evidence>
<reference evidence="12 13" key="1">
    <citation type="submission" date="2018-06" db="EMBL/GenBank/DDBJ databases">
        <title>Genomic Encyclopedia of Archaeal and Bacterial Type Strains, Phase II (KMG-II): from individual species to whole genera.</title>
        <authorList>
            <person name="Goeker M."/>
        </authorList>
    </citation>
    <scope>NUCLEOTIDE SEQUENCE [LARGE SCALE GENOMIC DNA]</scope>
    <source>
        <strain evidence="12 13">DSM 21851</strain>
    </source>
</reference>
<dbReference type="Proteomes" id="UP000248790">
    <property type="component" value="Unassembled WGS sequence"/>
</dbReference>
<feature type="domain" description="TonB-dependent receptor plug" evidence="11">
    <location>
        <begin position="119"/>
        <end position="240"/>
    </location>
</feature>